<accession>A0AAV5TF30</accession>
<comment type="similarity">
    <text evidence="1">Belongs to the glycosyltransferase 47 family.</text>
</comment>
<dbReference type="GO" id="GO:0005794">
    <property type="term" value="C:Golgi apparatus"/>
    <property type="evidence" value="ECO:0007669"/>
    <property type="project" value="TreeGrafter"/>
</dbReference>
<feature type="non-terminal residue" evidence="3">
    <location>
        <position position="1"/>
    </location>
</feature>
<dbReference type="EMBL" id="BTSX01000004">
    <property type="protein sequence ID" value="GMS92849.1"/>
    <property type="molecule type" value="Genomic_DNA"/>
</dbReference>
<name>A0AAV5TF30_9BILA</name>
<feature type="domain" description="Exostosin GT47" evidence="2">
    <location>
        <begin position="123"/>
        <end position="188"/>
    </location>
</feature>
<evidence type="ECO:0000256" key="1">
    <source>
        <dbReference type="ARBA" id="ARBA00010271"/>
    </source>
</evidence>
<organism evidence="3 4">
    <name type="scientific">Pristionchus entomophagus</name>
    <dbReference type="NCBI Taxonomy" id="358040"/>
    <lineage>
        <taxon>Eukaryota</taxon>
        <taxon>Metazoa</taxon>
        <taxon>Ecdysozoa</taxon>
        <taxon>Nematoda</taxon>
        <taxon>Chromadorea</taxon>
        <taxon>Rhabditida</taxon>
        <taxon>Rhabditina</taxon>
        <taxon>Diplogasteromorpha</taxon>
        <taxon>Diplogasteroidea</taxon>
        <taxon>Neodiplogasteridae</taxon>
        <taxon>Pristionchus</taxon>
    </lineage>
</organism>
<evidence type="ECO:0000259" key="2">
    <source>
        <dbReference type="Pfam" id="PF03016"/>
    </source>
</evidence>
<evidence type="ECO:0000313" key="3">
    <source>
        <dbReference type="EMBL" id="GMS92849.1"/>
    </source>
</evidence>
<reference evidence="3" key="1">
    <citation type="submission" date="2023-10" db="EMBL/GenBank/DDBJ databases">
        <title>Genome assembly of Pristionchus species.</title>
        <authorList>
            <person name="Yoshida K."/>
            <person name="Sommer R.J."/>
        </authorList>
    </citation>
    <scope>NUCLEOTIDE SEQUENCE</scope>
    <source>
        <strain evidence="3">RS0144</strain>
    </source>
</reference>
<dbReference type="GO" id="GO:0015012">
    <property type="term" value="P:heparan sulfate proteoglycan biosynthetic process"/>
    <property type="evidence" value="ECO:0007669"/>
    <property type="project" value="UniProtKB-ARBA"/>
</dbReference>
<dbReference type="PANTHER" id="PTHR11062">
    <property type="entry name" value="EXOSTOSIN HEPARAN SULFATE GLYCOSYLTRANSFERASE -RELATED"/>
    <property type="match status" value="1"/>
</dbReference>
<dbReference type="Proteomes" id="UP001432027">
    <property type="component" value="Unassembled WGS sequence"/>
</dbReference>
<dbReference type="InterPro" id="IPR040911">
    <property type="entry name" value="Exostosin_GT47"/>
</dbReference>
<dbReference type="InterPro" id="IPR004263">
    <property type="entry name" value="Exostosin"/>
</dbReference>
<dbReference type="AlphaFoldDB" id="A0AAV5TF30"/>
<comment type="caution">
    <text evidence="3">The sequence shown here is derived from an EMBL/GenBank/DDBJ whole genome shotgun (WGS) entry which is preliminary data.</text>
</comment>
<keyword evidence="4" id="KW-1185">Reference proteome</keyword>
<protein>
    <recommendedName>
        <fullName evidence="2">Exostosin GT47 domain-containing protein</fullName>
    </recommendedName>
</protein>
<evidence type="ECO:0000313" key="4">
    <source>
        <dbReference type="Proteomes" id="UP001432027"/>
    </source>
</evidence>
<dbReference type="PANTHER" id="PTHR11062:SF73">
    <property type="entry name" value="EXOSTOSIN-LIKE 3"/>
    <property type="match status" value="1"/>
</dbReference>
<proteinExistence type="inferred from homology"/>
<sequence length="235" mass="26518">HWQCILQLQLKSSTPACSLHSLMGDNSMHIPSWNIGAEPGINNILINVNENVSIIPLGREIIVQAHFRERYFRPPLDFALSNSVPDFNSETWKQRPSIMPLKRKVDFILVADLFSALNSSGIPQIQCDENCFTSLLNSSFCLLPPSSTFQSRLLSSLRAGCIPVLLSPSQPLPFQDQLDWRLASFHFPLSMLDFIPEMLVDLDKEDVLEMRRRGRIFLARIDDAQALSKTLVAAL</sequence>
<dbReference type="GO" id="GO:0016757">
    <property type="term" value="F:glycosyltransferase activity"/>
    <property type="evidence" value="ECO:0007669"/>
    <property type="project" value="InterPro"/>
</dbReference>
<dbReference type="Pfam" id="PF03016">
    <property type="entry name" value="Exostosin_GT47"/>
    <property type="match status" value="1"/>
</dbReference>
<gene>
    <name evidence="3" type="ORF">PENTCL1PPCAC_15024</name>
</gene>